<sequence length="123" mass="13607">MTSSQVKLLYLEDEVIIALDTEDMLRSMGVAEISVAHRLETAEKLAQRGEFTHALLDINVGRGCTSFELGRKLAEQGVHVIFASGYDRSNFSGQVEGFDYIEKPLDPSSLKRCCPILEDQVSA</sequence>
<organism evidence="3 4">
    <name type="scientific">Pacificitalea manganoxidans</name>
    <dbReference type="NCBI Taxonomy" id="1411902"/>
    <lineage>
        <taxon>Bacteria</taxon>
        <taxon>Pseudomonadati</taxon>
        <taxon>Pseudomonadota</taxon>
        <taxon>Alphaproteobacteria</taxon>
        <taxon>Rhodobacterales</taxon>
        <taxon>Paracoccaceae</taxon>
        <taxon>Pacificitalea</taxon>
    </lineage>
</organism>
<dbReference type="Proteomes" id="UP000219050">
    <property type="component" value="Chromosome"/>
</dbReference>
<evidence type="ECO:0000256" key="1">
    <source>
        <dbReference type="PROSITE-ProRule" id="PRU00169"/>
    </source>
</evidence>
<name>A0A291LWE5_9RHOB</name>
<evidence type="ECO:0000313" key="4">
    <source>
        <dbReference type="Proteomes" id="UP000219050"/>
    </source>
</evidence>
<keyword evidence="1" id="KW-0597">Phosphoprotein</keyword>
<dbReference type="RefSeq" id="WP_088662983.1">
    <property type="nucleotide sequence ID" value="NZ_CP021404.1"/>
</dbReference>
<proteinExistence type="predicted"/>
<evidence type="ECO:0000313" key="3">
    <source>
        <dbReference type="EMBL" id="ATI40755.1"/>
    </source>
</evidence>
<dbReference type="EMBL" id="CP021404">
    <property type="protein sequence ID" value="ATI40755.1"/>
    <property type="molecule type" value="Genomic_DNA"/>
</dbReference>
<dbReference type="AlphaFoldDB" id="A0A291LWE5"/>
<dbReference type="SUPFAM" id="SSF52172">
    <property type="entry name" value="CheY-like"/>
    <property type="match status" value="1"/>
</dbReference>
<gene>
    <name evidence="3" type="ORF">CBW24_01180</name>
</gene>
<dbReference type="SMART" id="SM00448">
    <property type="entry name" value="REC"/>
    <property type="match status" value="1"/>
</dbReference>
<feature type="modified residue" description="4-aspartylphosphate" evidence="1">
    <location>
        <position position="57"/>
    </location>
</feature>
<dbReference type="GO" id="GO:0000160">
    <property type="term" value="P:phosphorelay signal transduction system"/>
    <property type="evidence" value="ECO:0007669"/>
    <property type="project" value="InterPro"/>
</dbReference>
<evidence type="ECO:0000259" key="2">
    <source>
        <dbReference type="PROSITE" id="PS50110"/>
    </source>
</evidence>
<dbReference type="InterPro" id="IPR001789">
    <property type="entry name" value="Sig_transdc_resp-reg_receiver"/>
</dbReference>
<dbReference type="OrthoDB" id="582170at2"/>
<dbReference type="KEGG" id="cmag:CBW24_01180"/>
<dbReference type="InterPro" id="IPR011006">
    <property type="entry name" value="CheY-like_superfamily"/>
</dbReference>
<dbReference type="Gene3D" id="3.40.50.2300">
    <property type="match status" value="1"/>
</dbReference>
<protein>
    <recommendedName>
        <fullName evidence="2">Response regulatory domain-containing protein</fullName>
    </recommendedName>
</protein>
<feature type="domain" description="Response regulatory" evidence="2">
    <location>
        <begin position="7"/>
        <end position="118"/>
    </location>
</feature>
<reference evidence="3 4" key="1">
    <citation type="submission" date="2017-05" db="EMBL/GenBank/DDBJ databases">
        <title>Comparative genomic and metabolic analysis of manganese-oxidizing mechanisms in Celeribater manganoxidans DY25T: its adaption to the environment of polymetallic nodule.</title>
        <authorList>
            <person name="Wang X."/>
        </authorList>
    </citation>
    <scope>NUCLEOTIDE SEQUENCE [LARGE SCALE GENOMIC DNA]</scope>
    <source>
        <strain evidence="3 4">DY25</strain>
    </source>
</reference>
<accession>A0A291LWE5</accession>
<keyword evidence="4" id="KW-1185">Reference proteome</keyword>
<dbReference type="PROSITE" id="PS50110">
    <property type="entry name" value="RESPONSE_REGULATORY"/>
    <property type="match status" value="1"/>
</dbReference>